<evidence type="ECO:0000313" key="2">
    <source>
        <dbReference type="Proteomes" id="UP000035740"/>
    </source>
</evidence>
<sequence>LIQRNTTIAEIPEPKVDEKYVILLIRLIGCESFICRSIAHNLEQFCSQVDEILSARSFFQARQFLPSANKNIQACQILLKRCVKVVATNGSGICYCIDELSFVQSCENEFKNIIETDSKKIDFSQLPWPLPTDYQPISSSTLNKLGSLAACLHRCSAGDVFIKHLIQVRTDTVRASLETASSTNKASSGSSDSITE</sequence>
<dbReference type="EMBL" id="KQ097360">
    <property type="protein sequence ID" value="KMS93957.1"/>
    <property type="molecule type" value="Genomic_DNA"/>
</dbReference>
<reference evidence="1 2" key="1">
    <citation type="journal article" date="2014" name="Nature">
        <title>The genome of the recently domesticated crop plant sugar beet (Beta vulgaris).</title>
        <authorList>
            <person name="Dohm J.C."/>
            <person name="Minoche A.E."/>
            <person name="Holtgrawe D."/>
            <person name="Capella-Gutierrez S."/>
            <person name="Zakrzewski F."/>
            <person name="Tafer H."/>
            <person name="Rupp O."/>
            <person name="Sorensen T.R."/>
            <person name="Stracke R."/>
            <person name="Reinhardt R."/>
            <person name="Goesmann A."/>
            <person name="Kraft T."/>
            <person name="Schulz B."/>
            <person name="Stadler P.F."/>
            <person name="Schmidt T."/>
            <person name="Gabaldon T."/>
            <person name="Lehrach H."/>
            <person name="Weisshaar B."/>
            <person name="Himmelbauer H."/>
        </authorList>
    </citation>
    <scope>NUCLEOTIDE SEQUENCE [LARGE SCALE GENOMIC DNA]</scope>
    <source>
        <tissue evidence="1">Taproot</tissue>
    </source>
</reference>
<dbReference type="Gramene" id="KMS93957">
    <property type="protein sequence ID" value="KMS93957"/>
    <property type="gene ID" value="BVRB_026230"/>
</dbReference>
<protein>
    <submittedName>
        <fullName evidence="1">Uncharacterized protein</fullName>
    </submittedName>
</protein>
<dbReference type="Gene3D" id="1.20.1280.170">
    <property type="entry name" value="Exocyst complex component Exo70"/>
    <property type="match status" value="1"/>
</dbReference>
<gene>
    <name evidence="1" type="ORF">BVRB_026230</name>
</gene>
<keyword evidence="2" id="KW-1185">Reference proteome</keyword>
<accession>A0A0J8B257</accession>
<dbReference type="AlphaFoldDB" id="A0A0J8B257"/>
<name>A0A0J8B257_BETVV</name>
<dbReference type="OrthoDB" id="1922221at2759"/>
<organism evidence="1 2">
    <name type="scientific">Beta vulgaris subsp. vulgaris</name>
    <name type="common">Beet</name>
    <dbReference type="NCBI Taxonomy" id="3555"/>
    <lineage>
        <taxon>Eukaryota</taxon>
        <taxon>Viridiplantae</taxon>
        <taxon>Streptophyta</taxon>
        <taxon>Embryophyta</taxon>
        <taxon>Tracheophyta</taxon>
        <taxon>Spermatophyta</taxon>
        <taxon>Magnoliopsida</taxon>
        <taxon>eudicotyledons</taxon>
        <taxon>Gunneridae</taxon>
        <taxon>Pentapetalae</taxon>
        <taxon>Caryophyllales</taxon>
        <taxon>Chenopodiaceae</taxon>
        <taxon>Betoideae</taxon>
        <taxon>Beta</taxon>
    </lineage>
</organism>
<dbReference type="Proteomes" id="UP000035740">
    <property type="component" value="Unassembled WGS sequence"/>
</dbReference>
<proteinExistence type="predicted"/>
<evidence type="ECO:0000313" key="1">
    <source>
        <dbReference type="EMBL" id="KMS93957.1"/>
    </source>
</evidence>
<feature type="non-terminal residue" evidence="1">
    <location>
        <position position="1"/>
    </location>
</feature>